<comment type="caution">
    <text evidence="3">The sequence shown here is derived from an EMBL/GenBank/DDBJ whole genome shotgun (WGS) entry which is preliminary data.</text>
</comment>
<accession>A0A8K0KPX6</accession>
<evidence type="ECO:0000313" key="3">
    <source>
        <dbReference type="EMBL" id="KAG8239386.1"/>
    </source>
</evidence>
<feature type="domain" description="DUF4817" evidence="2">
    <location>
        <begin position="4"/>
        <end position="48"/>
    </location>
</feature>
<dbReference type="InterPro" id="IPR036397">
    <property type="entry name" value="RNaseH_sf"/>
</dbReference>
<organism evidence="3 4">
    <name type="scientific">Ladona fulva</name>
    <name type="common">Scarce chaser dragonfly</name>
    <name type="synonym">Libellula fulva</name>
    <dbReference type="NCBI Taxonomy" id="123851"/>
    <lineage>
        <taxon>Eukaryota</taxon>
        <taxon>Metazoa</taxon>
        <taxon>Ecdysozoa</taxon>
        <taxon>Arthropoda</taxon>
        <taxon>Hexapoda</taxon>
        <taxon>Insecta</taxon>
        <taxon>Pterygota</taxon>
        <taxon>Palaeoptera</taxon>
        <taxon>Odonata</taxon>
        <taxon>Epiprocta</taxon>
        <taxon>Anisoptera</taxon>
        <taxon>Libelluloidea</taxon>
        <taxon>Libellulidae</taxon>
        <taxon>Ladona</taxon>
    </lineage>
</organism>
<dbReference type="GO" id="GO:0003676">
    <property type="term" value="F:nucleic acid binding"/>
    <property type="evidence" value="ECO:0007669"/>
    <property type="project" value="InterPro"/>
</dbReference>
<dbReference type="EMBL" id="KZ309620">
    <property type="protein sequence ID" value="KAG8239386.1"/>
    <property type="molecule type" value="Genomic_DNA"/>
</dbReference>
<dbReference type="AlphaFoldDB" id="A0A8K0KPX6"/>
<dbReference type="PANTHER" id="PTHR47326:SF1">
    <property type="entry name" value="HTH PSQ-TYPE DOMAIN-CONTAINING PROTEIN"/>
    <property type="match status" value="1"/>
</dbReference>
<evidence type="ECO:0000313" key="4">
    <source>
        <dbReference type="Proteomes" id="UP000792457"/>
    </source>
</evidence>
<sequence>MATGVKKAFCVLVFHETKSIVTVQRWFRGKYGKTPPNKPAIRAWYKRFVTESCVCKHMLQKLKPSDKVKQLDFCSKILEQLAVNDMFLDKLVFSYEATFNLSGQVNRQNIRIWGSENPQESFEHERNSPKDGDNPFLRGEKLPVAAKKGFKIRY</sequence>
<dbReference type="PANTHER" id="PTHR47326">
    <property type="entry name" value="TRANSPOSABLE ELEMENT TC3 TRANSPOSASE-LIKE PROTEIN"/>
    <property type="match status" value="1"/>
</dbReference>
<dbReference type="Pfam" id="PF16087">
    <property type="entry name" value="DUF4817"/>
    <property type="match status" value="1"/>
</dbReference>
<dbReference type="OrthoDB" id="8003930at2759"/>
<gene>
    <name evidence="3" type="ORF">J437_LFUL015660</name>
</gene>
<name>A0A8K0KPX6_LADFU</name>
<evidence type="ECO:0000256" key="1">
    <source>
        <dbReference type="SAM" id="MobiDB-lite"/>
    </source>
</evidence>
<feature type="region of interest" description="Disordered" evidence="1">
    <location>
        <begin position="118"/>
        <end position="142"/>
    </location>
</feature>
<proteinExistence type="predicted"/>
<dbReference type="Proteomes" id="UP000792457">
    <property type="component" value="Unassembled WGS sequence"/>
</dbReference>
<dbReference type="Gene3D" id="3.30.420.10">
    <property type="entry name" value="Ribonuclease H-like superfamily/Ribonuclease H"/>
    <property type="match status" value="1"/>
</dbReference>
<reference evidence="3" key="2">
    <citation type="submission" date="2017-10" db="EMBL/GenBank/DDBJ databases">
        <title>Ladona fulva Genome sequencing and assembly.</title>
        <authorList>
            <person name="Murali S."/>
            <person name="Richards S."/>
            <person name="Bandaranaike D."/>
            <person name="Bellair M."/>
            <person name="Blankenburg K."/>
            <person name="Chao H."/>
            <person name="Dinh H."/>
            <person name="Doddapaneni H."/>
            <person name="Dugan-Rocha S."/>
            <person name="Elkadiri S."/>
            <person name="Gnanaolivu R."/>
            <person name="Hernandez B."/>
            <person name="Skinner E."/>
            <person name="Javaid M."/>
            <person name="Lee S."/>
            <person name="Li M."/>
            <person name="Ming W."/>
            <person name="Munidasa M."/>
            <person name="Muniz J."/>
            <person name="Nguyen L."/>
            <person name="Hughes D."/>
            <person name="Osuji N."/>
            <person name="Pu L.-L."/>
            <person name="Puazo M."/>
            <person name="Qu C."/>
            <person name="Quiroz J."/>
            <person name="Raj R."/>
            <person name="Weissenberger G."/>
            <person name="Xin Y."/>
            <person name="Zou X."/>
            <person name="Han Y."/>
            <person name="Worley K."/>
            <person name="Muzny D."/>
            <person name="Gibbs R."/>
        </authorList>
    </citation>
    <scope>NUCLEOTIDE SEQUENCE</scope>
    <source>
        <strain evidence="3">Sampled in the wild</strain>
    </source>
</reference>
<dbReference type="InterPro" id="IPR032135">
    <property type="entry name" value="DUF4817"/>
</dbReference>
<evidence type="ECO:0000259" key="2">
    <source>
        <dbReference type="Pfam" id="PF16087"/>
    </source>
</evidence>
<reference evidence="3" key="1">
    <citation type="submission" date="2013-04" db="EMBL/GenBank/DDBJ databases">
        <authorList>
            <person name="Qu J."/>
            <person name="Murali S.C."/>
            <person name="Bandaranaike D."/>
            <person name="Bellair M."/>
            <person name="Blankenburg K."/>
            <person name="Chao H."/>
            <person name="Dinh H."/>
            <person name="Doddapaneni H."/>
            <person name="Downs B."/>
            <person name="Dugan-Rocha S."/>
            <person name="Elkadiri S."/>
            <person name="Gnanaolivu R.D."/>
            <person name="Hernandez B."/>
            <person name="Javaid M."/>
            <person name="Jayaseelan J.C."/>
            <person name="Lee S."/>
            <person name="Li M."/>
            <person name="Ming W."/>
            <person name="Munidasa M."/>
            <person name="Muniz J."/>
            <person name="Nguyen L."/>
            <person name="Ongeri F."/>
            <person name="Osuji N."/>
            <person name="Pu L.-L."/>
            <person name="Puazo M."/>
            <person name="Qu C."/>
            <person name="Quiroz J."/>
            <person name="Raj R."/>
            <person name="Weissenberger G."/>
            <person name="Xin Y."/>
            <person name="Zou X."/>
            <person name="Han Y."/>
            <person name="Richards S."/>
            <person name="Worley K."/>
            <person name="Muzny D."/>
            <person name="Gibbs R."/>
        </authorList>
    </citation>
    <scope>NUCLEOTIDE SEQUENCE</scope>
    <source>
        <strain evidence="3">Sampled in the wild</strain>
    </source>
</reference>
<protein>
    <recommendedName>
        <fullName evidence="2">DUF4817 domain-containing protein</fullName>
    </recommendedName>
</protein>
<feature type="compositionally biased region" description="Basic and acidic residues" evidence="1">
    <location>
        <begin position="121"/>
        <end position="141"/>
    </location>
</feature>
<keyword evidence="4" id="KW-1185">Reference proteome</keyword>